<evidence type="ECO:0000259" key="1">
    <source>
        <dbReference type="Pfam" id="PF06985"/>
    </source>
</evidence>
<dbReference type="PANTHER" id="PTHR24148">
    <property type="entry name" value="ANKYRIN REPEAT DOMAIN-CONTAINING PROTEIN 39 HOMOLOG-RELATED"/>
    <property type="match status" value="1"/>
</dbReference>
<proteinExistence type="predicted"/>
<dbReference type="InterPro" id="IPR052895">
    <property type="entry name" value="HetReg/Transcr_Mod"/>
</dbReference>
<dbReference type="PANTHER" id="PTHR24148:SF64">
    <property type="entry name" value="HETEROKARYON INCOMPATIBILITY DOMAIN-CONTAINING PROTEIN"/>
    <property type="match status" value="1"/>
</dbReference>
<feature type="domain" description="Heterokaryon incompatibility" evidence="1">
    <location>
        <begin position="130"/>
        <end position="272"/>
    </location>
</feature>
<accession>A0ABR4HI34</accession>
<dbReference type="Pfam" id="PF06985">
    <property type="entry name" value="HET"/>
    <property type="match status" value="1"/>
</dbReference>
<comment type="caution">
    <text evidence="2">The sequence shown here is derived from an EMBL/GenBank/DDBJ whole genome shotgun (WGS) entry which is preliminary data.</text>
</comment>
<sequence length="846" mass="96740">MYRWHESGCRRPDVSTASGLPCCSYCFAIPSLEDDVIQPQPLPQLQDPSQMNLTWPAVVTYSDWGSERKYQEEHGGRQSYLPDSVAQKSLLPELPSGNIRLLRLKPGTTDSLIHAEYETVRINQIPLPLYEALSYTSVDDPADSSESCPVFIGSFWDVAYVSNSCGKALRRFRRQKADRLLWVDSLCIDHRNPEEKNTQVHITRDIYSRATKVLADIGHESSDFSLAFGYLKEITAFQPTPSDCPPILDNVRGNLKTLLQQPYFSCLWPLQETLMAREVEMVCGSLSARWPRRPFRETYPDLDIPSWLFKDPKWYPFTGKDLLSVLVNASPYQCSDPRDKVFVPLGLVGEKDIAPDYRLPVESVYTGIAAYFIKNWHAMDLLALAGQKNKSLDLPSWVPDWSQSLSLPSLDDFLRPGARNDLDDGLVHGAICTKFSGRSTAGCDIEIESATGAMRLQGFKLCRVLGELIQVKDYTHVQMPPRPTGSFIISIPHQNYQIHESDFLFVLNGYDYPIILREGGLNTYSLVTACVLSTRWHSPKLLMPWYWRQRRQPSSELIALPLAPEDDHFLQQLYSRIETIPPLNSTSPPPAATIRTRVLSYLMLSQTTIQGVEKWLRVDWDKWNRELGWMFRDQSAIWQFLLEVNQLSSDERSGEDRISLRRVGSLSITNCGKEFPSTYTWDLTHFFWSFIQPTAAAQSLPELHWSPMVDQLRSHLPEIRQWAQVTEQLLKVFEYSAAALGENWESFPGTQLPQKWTRNYENFLAISESSLNQEMQRRPHLRPDSDCLWKVTEFENHLRAREDIWGLRSSSSEEGLGYAGIGNIEAHALLTFLGLDLYNEHCIKIV</sequence>
<keyword evidence="3" id="KW-1185">Reference proteome</keyword>
<evidence type="ECO:0000313" key="2">
    <source>
        <dbReference type="EMBL" id="KAL2815072.1"/>
    </source>
</evidence>
<gene>
    <name evidence="2" type="ORF">BDW59DRAFT_154020</name>
</gene>
<dbReference type="InterPro" id="IPR010730">
    <property type="entry name" value="HET"/>
</dbReference>
<protein>
    <submittedName>
        <fullName evidence="2">Heterokaryon incompatibility protein-domain-containing protein</fullName>
    </submittedName>
</protein>
<dbReference type="EMBL" id="JBFXLS010000116">
    <property type="protein sequence ID" value="KAL2815072.1"/>
    <property type="molecule type" value="Genomic_DNA"/>
</dbReference>
<organism evidence="2 3">
    <name type="scientific">Aspergillus cavernicola</name>
    <dbReference type="NCBI Taxonomy" id="176166"/>
    <lineage>
        <taxon>Eukaryota</taxon>
        <taxon>Fungi</taxon>
        <taxon>Dikarya</taxon>
        <taxon>Ascomycota</taxon>
        <taxon>Pezizomycotina</taxon>
        <taxon>Eurotiomycetes</taxon>
        <taxon>Eurotiomycetidae</taxon>
        <taxon>Eurotiales</taxon>
        <taxon>Aspergillaceae</taxon>
        <taxon>Aspergillus</taxon>
        <taxon>Aspergillus subgen. Nidulantes</taxon>
    </lineage>
</organism>
<evidence type="ECO:0000313" key="3">
    <source>
        <dbReference type="Proteomes" id="UP001610335"/>
    </source>
</evidence>
<reference evidence="2 3" key="1">
    <citation type="submission" date="2024-07" db="EMBL/GenBank/DDBJ databases">
        <title>Section-level genome sequencing and comparative genomics of Aspergillus sections Usti and Cavernicolus.</title>
        <authorList>
            <consortium name="Lawrence Berkeley National Laboratory"/>
            <person name="Nybo J.L."/>
            <person name="Vesth T.C."/>
            <person name="Theobald S."/>
            <person name="Frisvad J.C."/>
            <person name="Larsen T.O."/>
            <person name="Kjaerboelling I."/>
            <person name="Rothschild-Mancinelli K."/>
            <person name="Lyhne E.K."/>
            <person name="Kogle M.E."/>
            <person name="Barry K."/>
            <person name="Clum A."/>
            <person name="Na H."/>
            <person name="Ledsgaard L."/>
            <person name="Lin J."/>
            <person name="Lipzen A."/>
            <person name="Kuo A."/>
            <person name="Riley R."/>
            <person name="Mondo S."/>
            <person name="LaButti K."/>
            <person name="Haridas S."/>
            <person name="Pangalinan J."/>
            <person name="Salamov A.A."/>
            <person name="Simmons B.A."/>
            <person name="Magnuson J.K."/>
            <person name="Chen J."/>
            <person name="Drula E."/>
            <person name="Henrissat B."/>
            <person name="Wiebenga A."/>
            <person name="Lubbers R.J."/>
            <person name="Gomes A.C."/>
            <person name="Makela M.R."/>
            <person name="Stajich J."/>
            <person name="Grigoriev I.V."/>
            <person name="Mortensen U.H."/>
            <person name="De vries R.P."/>
            <person name="Baker S.E."/>
            <person name="Andersen M.R."/>
        </authorList>
    </citation>
    <scope>NUCLEOTIDE SEQUENCE [LARGE SCALE GENOMIC DNA]</scope>
    <source>
        <strain evidence="2 3">CBS 600.67</strain>
    </source>
</reference>
<dbReference type="Proteomes" id="UP001610335">
    <property type="component" value="Unassembled WGS sequence"/>
</dbReference>
<name>A0ABR4HI34_9EURO</name>